<dbReference type="AlphaFoldDB" id="B1ZQB4"/>
<evidence type="ECO:0000256" key="5">
    <source>
        <dbReference type="ARBA" id="ARBA00023136"/>
    </source>
</evidence>
<dbReference type="Gene3D" id="3.90.550.10">
    <property type="entry name" value="Spore Coat Polysaccharide Biosynthesis Protein SpsA, Chain A"/>
    <property type="match status" value="2"/>
</dbReference>
<dbReference type="eggNOG" id="COG3222">
    <property type="taxonomic scope" value="Bacteria"/>
</dbReference>
<evidence type="ECO:0000256" key="1">
    <source>
        <dbReference type="ARBA" id="ARBA00004236"/>
    </source>
</evidence>
<evidence type="ECO:0000256" key="2">
    <source>
        <dbReference type="ARBA" id="ARBA00022475"/>
    </source>
</evidence>
<dbReference type="InterPro" id="IPR018641">
    <property type="entry name" value="Trfase_1_rSAM/seldom-assoc"/>
</dbReference>
<dbReference type="eggNOG" id="COG1215">
    <property type="taxonomic scope" value="Bacteria"/>
</dbReference>
<dbReference type="CAZy" id="GT2">
    <property type="family name" value="Glycosyltransferase Family 2"/>
</dbReference>
<evidence type="ECO:0000259" key="6">
    <source>
        <dbReference type="Pfam" id="PF00535"/>
    </source>
</evidence>
<dbReference type="EMBL" id="CP001032">
    <property type="protein sequence ID" value="ACB73594.1"/>
    <property type="molecule type" value="Genomic_DNA"/>
</dbReference>
<proteinExistence type="predicted"/>
<dbReference type="GO" id="GO:0016757">
    <property type="term" value="F:glycosyltransferase activity"/>
    <property type="evidence" value="ECO:0007669"/>
    <property type="project" value="UniProtKB-KW"/>
</dbReference>
<reference evidence="7 8" key="1">
    <citation type="journal article" date="2011" name="J. Bacteriol.">
        <title>Genome sequence of the verrucomicrobium Opitutus terrae PB90-1, an abundant inhabitant of rice paddy soil ecosystems.</title>
        <authorList>
            <person name="van Passel M.W."/>
            <person name="Kant R."/>
            <person name="Palva A."/>
            <person name="Copeland A."/>
            <person name="Lucas S."/>
            <person name="Lapidus A."/>
            <person name="Glavina del Rio T."/>
            <person name="Pitluck S."/>
            <person name="Goltsman E."/>
            <person name="Clum A."/>
            <person name="Sun H."/>
            <person name="Schmutz J."/>
            <person name="Larimer F.W."/>
            <person name="Land M.L."/>
            <person name="Hauser L."/>
            <person name="Kyrpides N."/>
            <person name="Mikhailova N."/>
            <person name="Richardson P.P."/>
            <person name="Janssen P.H."/>
            <person name="de Vos W.M."/>
            <person name="Smidt H."/>
        </authorList>
    </citation>
    <scope>NUCLEOTIDE SEQUENCE [LARGE SCALE GENOMIC DNA]</scope>
    <source>
        <strain evidence="8">DSM 11246 / JCM 15787 / PB90-1</strain>
    </source>
</reference>
<evidence type="ECO:0000256" key="4">
    <source>
        <dbReference type="ARBA" id="ARBA00022679"/>
    </source>
</evidence>
<protein>
    <submittedName>
        <fullName evidence="7">Glycosyl transferase family 2</fullName>
    </submittedName>
</protein>
<name>B1ZQB4_OPITP</name>
<dbReference type="InterPro" id="IPR029044">
    <property type="entry name" value="Nucleotide-diphossugar_trans"/>
</dbReference>
<keyword evidence="3" id="KW-0328">Glycosyltransferase</keyword>
<dbReference type="SUPFAM" id="SSF53448">
    <property type="entry name" value="Nucleotide-diphospho-sugar transferases"/>
    <property type="match status" value="2"/>
</dbReference>
<dbReference type="NCBIfam" id="TIGR04282">
    <property type="entry name" value="glyco_like_cofC"/>
    <property type="match status" value="1"/>
</dbReference>
<organism evidence="7 8">
    <name type="scientific">Opitutus terrae (strain DSM 11246 / JCM 15787 / PB90-1)</name>
    <dbReference type="NCBI Taxonomy" id="452637"/>
    <lineage>
        <taxon>Bacteria</taxon>
        <taxon>Pseudomonadati</taxon>
        <taxon>Verrucomicrobiota</taxon>
        <taxon>Opitutia</taxon>
        <taxon>Opitutales</taxon>
        <taxon>Opitutaceae</taxon>
        <taxon>Opitutus</taxon>
    </lineage>
</organism>
<accession>B1ZQB4</accession>
<dbReference type="STRING" id="452637.Oter_0304"/>
<keyword evidence="2" id="KW-1003">Cell membrane</keyword>
<dbReference type="HOGENOM" id="CLU_617822_0_0_0"/>
<evidence type="ECO:0000313" key="8">
    <source>
        <dbReference type="Proteomes" id="UP000007013"/>
    </source>
</evidence>
<dbReference type="CDD" id="cd02522">
    <property type="entry name" value="GT_2_like_a"/>
    <property type="match status" value="1"/>
</dbReference>
<keyword evidence="5" id="KW-0472">Membrane</keyword>
<evidence type="ECO:0000256" key="3">
    <source>
        <dbReference type="ARBA" id="ARBA00022676"/>
    </source>
</evidence>
<keyword evidence="8" id="KW-1185">Reference proteome</keyword>
<dbReference type="InterPro" id="IPR026461">
    <property type="entry name" value="Trfase_2_rSAM/seldom_assoc"/>
</dbReference>
<keyword evidence="4 7" id="KW-0808">Transferase</keyword>
<gene>
    <name evidence="7" type="ordered locus">Oter_0304</name>
</gene>
<dbReference type="Proteomes" id="UP000007013">
    <property type="component" value="Chromosome"/>
</dbReference>
<comment type="subcellular location">
    <subcellularLocation>
        <location evidence="1">Cell membrane</location>
    </subcellularLocation>
</comment>
<dbReference type="PANTHER" id="PTHR43646">
    <property type="entry name" value="GLYCOSYLTRANSFERASE"/>
    <property type="match status" value="1"/>
</dbReference>
<dbReference type="KEGG" id="ote:Oter_0304"/>
<dbReference type="NCBIfam" id="TIGR04283">
    <property type="entry name" value="glyco_like_mftF"/>
    <property type="match status" value="1"/>
</dbReference>
<dbReference type="Pfam" id="PF00535">
    <property type="entry name" value="Glycos_transf_2"/>
    <property type="match status" value="1"/>
</dbReference>
<evidence type="ECO:0000313" key="7">
    <source>
        <dbReference type="EMBL" id="ACB73594.1"/>
    </source>
</evidence>
<dbReference type="GO" id="GO:0005886">
    <property type="term" value="C:plasma membrane"/>
    <property type="evidence" value="ECO:0007669"/>
    <property type="project" value="UniProtKB-SubCell"/>
</dbReference>
<feature type="domain" description="Glycosyltransferase 2-like" evidence="6">
    <location>
        <begin position="214"/>
        <end position="355"/>
    </location>
</feature>
<sequence>MRQRLILMLKFPRPGTVKTRLVPALGAHRACELYCSLVRHTLTEVERFKASAEVAVEARLTDAPDEAAARAWLGGDIVIRDQDDGDLGQRMDRAVQVAFAEGAETVAVIGGDCPQLTDRHLASAFAALEQAEAVIGPAADGGYYLIGLRRPLPTLFRGVSWGGADVLAQTLANARAFAIEISQLATLRDLDVPDDLPLWTQTPVARAAGRGGVSVVIPTLNEQEQLPATLAAARREHPHEIIVTDGGSTDRTLEIARRHDALVLEGSAGRARQMNRGAAVATGEYLLFLHADTVLPAIYPSLVKTTLARPGVVGGAFRFAVSGEFLGRRLIERGTNWRARYRQLPYGDQGIFVRADTFAQLGGYADLPIMEDYEFVQRLRRFGRLALAPAAALTSGRRWRELGPLRTLLVNQLVILGYCLGVSPVRLADWYHRPRSWRTFRPTRPGNKVPVTTSLFPE</sequence>
<dbReference type="PANTHER" id="PTHR43646:SF2">
    <property type="entry name" value="GLYCOSYLTRANSFERASE 2-LIKE DOMAIN-CONTAINING PROTEIN"/>
    <property type="match status" value="1"/>
</dbReference>
<dbReference type="Pfam" id="PF09837">
    <property type="entry name" value="DUF2064"/>
    <property type="match status" value="1"/>
</dbReference>
<dbReference type="InterPro" id="IPR001173">
    <property type="entry name" value="Glyco_trans_2-like"/>
</dbReference>